<dbReference type="PROSITE" id="PS51257">
    <property type="entry name" value="PROKAR_LIPOPROTEIN"/>
    <property type="match status" value="1"/>
</dbReference>
<feature type="signal peptide" evidence="1">
    <location>
        <begin position="1"/>
        <end position="33"/>
    </location>
</feature>
<dbReference type="PROSITE" id="PS51318">
    <property type="entry name" value="TAT"/>
    <property type="match status" value="1"/>
</dbReference>
<evidence type="ECO:0000256" key="1">
    <source>
        <dbReference type="SAM" id="SignalP"/>
    </source>
</evidence>
<keyword evidence="1" id="KW-0732">Signal</keyword>
<proteinExistence type="predicted"/>
<dbReference type="InterPro" id="IPR051922">
    <property type="entry name" value="Bact_Sporulation_Assoc"/>
</dbReference>
<dbReference type="RefSeq" id="WP_380135904.1">
    <property type="nucleotide sequence ID" value="NZ_JBHLUI010000003.1"/>
</dbReference>
<dbReference type="PANTHER" id="PTHR30032:SF8">
    <property type="entry name" value="GERMINATION-SPECIFIC N-ACETYLMURAMOYL-L-ALANINE AMIDASE"/>
    <property type="match status" value="1"/>
</dbReference>
<dbReference type="InterPro" id="IPR006311">
    <property type="entry name" value="TAT_signal"/>
</dbReference>
<evidence type="ECO:0000313" key="2">
    <source>
        <dbReference type="EMBL" id="MFB9376715.1"/>
    </source>
</evidence>
<organism evidence="2 3">
    <name type="scientific">Kineococcus gynurae</name>
    <dbReference type="NCBI Taxonomy" id="452979"/>
    <lineage>
        <taxon>Bacteria</taxon>
        <taxon>Bacillati</taxon>
        <taxon>Actinomycetota</taxon>
        <taxon>Actinomycetes</taxon>
        <taxon>Kineosporiales</taxon>
        <taxon>Kineosporiaceae</taxon>
        <taxon>Kineococcus</taxon>
    </lineage>
</organism>
<dbReference type="Pfam" id="PF04122">
    <property type="entry name" value="CW_binding_2"/>
    <property type="match status" value="3"/>
</dbReference>
<protein>
    <submittedName>
        <fullName evidence="2">Cell wall-binding repeat-containing protein</fullName>
    </submittedName>
</protein>
<feature type="chain" id="PRO_5046397633" evidence="1">
    <location>
        <begin position="34"/>
        <end position="350"/>
    </location>
</feature>
<dbReference type="PANTHER" id="PTHR30032">
    <property type="entry name" value="N-ACETYLMURAMOYL-L-ALANINE AMIDASE-RELATED"/>
    <property type="match status" value="1"/>
</dbReference>
<dbReference type="InterPro" id="IPR007253">
    <property type="entry name" value="Cell_wall-bd_2"/>
</dbReference>
<comment type="caution">
    <text evidence="2">The sequence shown here is derived from an EMBL/GenBank/DDBJ whole genome shotgun (WGS) entry which is preliminary data.</text>
</comment>
<dbReference type="Gene3D" id="3.40.50.12090">
    <property type="match status" value="1"/>
</dbReference>
<reference evidence="2 3" key="1">
    <citation type="submission" date="2024-09" db="EMBL/GenBank/DDBJ databases">
        <authorList>
            <person name="Sun Q."/>
            <person name="Mori K."/>
        </authorList>
    </citation>
    <scope>NUCLEOTIDE SEQUENCE [LARGE SCALE GENOMIC DNA]</scope>
    <source>
        <strain evidence="2 3">TISTR 1856</strain>
    </source>
</reference>
<sequence>MTARPRPRRRARLALLAAVVGGCTLGVAVPAQAADLFRVEGANRVATAVAAAQSFAHGGAAAVVLARSDSYADSLAAAPLASDRGGPLLLNRPDVLEPQVRDAILDVLAPGGTVYLLGGDNALSPAVADAVRSLPGVGGVERIAGSNRYATAVAVASKLPASRNVALVTGLNFPDGLAAGALMGVVDSETQHSLGVVLLTQGPTMPAETRDLLRSRSWNIALAVGGPAAQAAQGTISARTVSGSGRFETGAAVAGLFASDKFFKDGTTRVGIATGENWPDALSGSALMAYGGGPLILTARDTLPSASRQALVDLQKDSRSAGSSIVEAHMFGGTTAISPTVEAQVGDALR</sequence>
<accession>A0ABV5LRM5</accession>
<name>A0ABV5LRM5_9ACTN</name>
<dbReference type="Proteomes" id="UP001589748">
    <property type="component" value="Unassembled WGS sequence"/>
</dbReference>
<keyword evidence="3" id="KW-1185">Reference proteome</keyword>
<evidence type="ECO:0000313" key="3">
    <source>
        <dbReference type="Proteomes" id="UP001589748"/>
    </source>
</evidence>
<dbReference type="EMBL" id="JBHMDM010000004">
    <property type="protein sequence ID" value="MFB9376715.1"/>
    <property type="molecule type" value="Genomic_DNA"/>
</dbReference>
<gene>
    <name evidence="2" type="ORF">ACFFVI_07010</name>
</gene>